<dbReference type="InterPro" id="IPR018062">
    <property type="entry name" value="HTH_AraC-typ_CS"/>
</dbReference>
<dbReference type="Pfam" id="PF12833">
    <property type="entry name" value="HTH_18"/>
    <property type="match status" value="1"/>
</dbReference>
<dbReference type="PROSITE" id="PS00041">
    <property type="entry name" value="HTH_ARAC_FAMILY_1"/>
    <property type="match status" value="1"/>
</dbReference>
<dbReference type="Gene3D" id="2.60.120.280">
    <property type="entry name" value="Regulatory protein AraC"/>
    <property type="match status" value="1"/>
</dbReference>
<dbReference type="PANTHER" id="PTHR43280:SF30">
    <property type="entry name" value="MMSAB OPERON REGULATORY PROTEIN"/>
    <property type="match status" value="1"/>
</dbReference>
<dbReference type="Pfam" id="PF02311">
    <property type="entry name" value="AraC_binding"/>
    <property type="match status" value="1"/>
</dbReference>
<protein>
    <submittedName>
        <fullName evidence="5">HTH-type transcriptional activator RhaS</fullName>
    </submittedName>
</protein>
<reference evidence="5" key="1">
    <citation type="submission" date="2019-08" db="EMBL/GenBank/DDBJ databases">
        <authorList>
            <person name="Kucharzyk K."/>
            <person name="Murdoch R.W."/>
            <person name="Higgins S."/>
            <person name="Loffler F."/>
        </authorList>
    </citation>
    <scope>NUCLEOTIDE SEQUENCE</scope>
</reference>
<dbReference type="EMBL" id="VSSQ01000125">
    <property type="protein sequence ID" value="MPL79296.1"/>
    <property type="molecule type" value="Genomic_DNA"/>
</dbReference>
<dbReference type="InterPro" id="IPR009057">
    <property type="entry name" value="Homeodomain-like_sf"/>
</dbReference>
<evidence type="ECO:0000256" key="2">
    <source>
        <dbReference type="ARBA" id="ARBA00023125"/>
    </source>
</evidence>
<dbReference type="AlphaFoldDB" id="A0A644UJU6"/>
<accession>A0A644UJU6</accession>
<organism evidence="5">
    <name type="scientific">bioreactor metagenome</name>
    <dbReference type="NCBI Taxonomy" id="1076179"/>
    <lineage>
        <taxon>unclassified sequences</taxon>
        <taxon>metagenomes</taxon>
        <taxon>ecological metagenomes</taxon>
    </lineage>
</organism>
<feature type="domain" description="HTH araC/xylS-type" evidence="4">
    <location>
        <begin position="218"/>
        <end position="316"/>
    </location>
</feature>
<dbReference type="SUPFAM" id="SSF51215">
    <property type="entry name" value="Regulatory protein AraC"/>
    <property type="match status" value="1"/>
</dbReference>
<dbReference type="CDD" id="cd06986">
    <property type="entry name" value="cupin_MmsR-like_N"/>
    <property type="match status" value="1"/>
</dbReference>
<dbReference type="PANTHER" id="PTHR43280">
    <property type="entry name" value="ARAC-FAMILY TRANSCRIPTIONAL REGULATOR"/>
    <property type="match status" value="1"/>
</dbReference>
<evidence type="ECO:0000256" key="1">
    <source>
        <dbReference type="ARBA" id="ARBA00023015"/>
    </source>
</evidence>
<proteinExistence type="predicted"/>
<name>A0A644UJU6_9ZZZZ</name>
<dbReference type="InterPro" id="IPR018060">
    <property type="entry name" value="HTH_AraC"/>
</dbReference>
<sequence>MIYLIFIIKLLQIKITFASLIIKQMKKRKDGFSGERALILPLAIIQEMEKDPISSILHITDIGYYPKAENHFRERSEPISQYVFIYCIEGAGWFSVNNEMHQVKCNQYFILPAGVPHKYGSDESNPWTIYWIHFKGKLAAQFSAGLSYPIDIKPSVNSRISGRIDLFEEIFHTYEMGYSHENLLYASSVYFHFLGSLRYLQQYRNAIKDESTENDLVTAAIHFMKENIEKKLSLTEIADHIGYSPSHFSILFNRRTGYSPIYYLNQLKVQQACRLLDFTDMKINQICHKVGIDDSYYFTRLFTKMMGMSPKKYKKQQKG</sequence>
<dbReference type="PROSITE" id="PS01124">
    <property type="entry name" value="HTH_ARAC_FAMILY_2"/>
    <property type="match status" value="1"/>
</dbReference>
<comment type="caution">
    <text evidence="5">The sequence shown here is derived from an EMBL/GenBank/DDBJ whole genome shotgun (WGS) entry which is preliminary data.</text>
</comment>
<dbReference type="SMART" id="SM00342">
    <property type="entry name" value="HTH_ARAC"/>
    <property type="match status" value="1"/>
</dbReference>
<gene>
    <name evidence="5" type="primary">rhaS_13</name>
    <name evidence="5" type="ORF">SDC9_25172</name>
</gene>
<keyword evidence="2" id="KW-0238">DNA-binding</keyword>
<evidence type="ECO:0000259" key="4">
    <source>
        <dbReference type="PROSITE" id="PS01124"/>
    </source>
</evidence>
<dbReference type="GO" id="GO:0003700">
    <property type="term" value="F:DNA-binding transcription factor activity"/>
    <property type="evidence" value="ECO:0007669"/>
    <property type="project" value="InterPro"/>
</dbReference>
<keyword evidence="1" id="KW-0805">Transcription regulation</keyword>
<dbReference type="SUPFAM" id="SSF46689">
    <property type="entry name" value="Homeodomain-like"/>
    <property type="match status" value="2"/>
</dbReference>
<dbReference type="GO" id="GO:0043565">
    <property type="term" value="F:sequence-specific DNA binding"/>
    <property type="evidence" value="ECO:0007669"/>
    <property type="project" value="InterPro"/>
</dbReference>
<dbReference type="Gene3D" id="1.10.10.60">
    <property type="entry name" value="Homeodomain-like"/>
    <property type="match status" value="2"/>
</dbReference>
<evidence type="ECO:0000256" key="3">
    <source>
        <dbReference type="ARBA" id="ARBA00023163"/>
    </source>
</evidence>
<keyword evidence="3" id="KW-0804">Transcription</keyword>
<dbReference type="InterPro" id="IPR003313">
    <property type="entry name" value="AraC-bd"/>
</dbReference>
<evidence type="ECO:0000313" key="5">
    <source>
        <dbReference type="EMBL" id="MPL79296.1"/>
    </source>
</evidence>
<dbReference type="InterPro" id="IPR037923">
    <property type="entry name" value="HTH-like"/>
</dbReference>